<dbReference type="Proteomes" id="UP001632038">
    <property type="component" value="Unassembled WGS sequence"/>
</dbReference>
<dbReference type="EMBL" id="JAVIJP010000032">
    <property type="protein sequence ID" value="KAL3630965.1"/>
    <property type="molecule type" value="Genomic_DNA"/>
</dbReference>
<protein>
    <submittedName>
        <fullName evidence="1">Uncharacterized protein</fullName>
    </submittedName>
</protein>
<accession>A0ABD3CLZ0</accession>
<gene>
    <name evidence="1" type="ORF">CASFOL_023949</name>
</gene>
<keyword evidence="2" id="KW-1185">Reference proteome</keyword>
<dbReference type="AlphaFoldDB" id="A0ABD3CLZ0"/>
<evidence type="ECO:0000313" key="2">
    <source>
        <dbReference type="Proteomes" id="UP001632038"/>
    </source>
</evidence>
<name>A0ABD3CLZ0_9LAMI</name>
<reference evidence="2" key="1">
    <citation type="journal article" date="2024" name="IScience">
        <title>Strigolactones Initiate the Formation of Haustorium-like Structures in Castilleja.</title>
        <authorList>
            <person name="Buerger M."/>
            <person name="Peterson D."/>
            <person name="Chory J."/>
        </authorList>
    </citation>
    <scope>NUCLEOTIDE SEQUENCE [LARGE SCALE GENOMIC DNA]</scope>
</reference>
<proteinExistence type="predicted"/>
<organism evidence="1 2">
    <name type="scientific">Castilleja foliolosa</name>
    <dbReference type="NCBI Taxonomy" id="1961234"/>
    <lineage>
        <taxon>Eukaryota</taxon>
        <taxon>Viridiplantae</taxon>
        <taxon>Streptophyta</taxon>
        <taxon>Embryophyta</taxon>
        <taxon>Tracheophyta</taxon>
        <taxon>Spermatophyta</taxon>
        <taxon>Magnoliopsida</taxon>
        <taxon>eudicotyledons</taxon>
        <taxon>Gunneridae</taxon>
        <taxon>Pentapetalae</taxon>
        <taxon>asterids</taxon>
        <taxon>lamiids</taxon>
        <taxon>Lamiales</taxon>
        <taxon>Orobanchaceae</taxon>
        <taxon>Pedicularideae</taxon>
        <taxon>Castillejinae</taxon>
        <taxon>Castilleja</taxon>
    </lineage>
</organism>
<comment type="caution">
    <text evidence="1">The sequence shown here is derived from an EMBL/GenBank/DDBJ whole genome shotgun (WGS) entry which is preliminary data.</text>
</comment>
<sequence>MAKVDNLYETEGVNGNAISYSTKQAFEASKLAESGAVSSGNNKVGLVEERAIGRVVYAPRCSDDDSTAAATTVYLSRVNKIPSPDGELEGEEIKKRPSICCFLNIRVNRR</sequence>
<evidence type="ECO:0000313" key="1">
    <source>
        <dbReference type="EMBL" id="KAL3630965.1"/>
    </source>
</evidence>